<evidence type="ECO:0000313" key="2">
    <source>
        <dbReference type="EMBL" id="KRY54253.1"/>
    </source>
</evidence>
<accession>A0A0V1CYG0</accession>
<name>A0A0V1CYG0_TRIBR</name>
<gene>
    <name evidence="2" type="ORF">T03_6833</name>
</gene>
<proteinExistence type="predicted"/>
<feature type="transmembrane region" description="Helical" evidence="1">
    <location>
        <begin position="61"/>
        <end position="78"/>
    </location>
</feature>
<reference evidence="2 3" key="1">
    <citation type="submission" date="2015-01" db="EMBL/GenBank/DDBJ databases">
        <title>Evolution of Trichinella species and genotypes.</title>
        <authorList>
            <person name="Korhonen P.K."/>
            <person name="Edoardo P."/>
            <person name="Giuseppe L.R."/>
            <person name="Gasser R.B."/>
        </authorList>
    </citation>
    <scope>NUCLEOTIDE SEQUENCE [LARGE SCALE GENOMIC DNA]</scope>
    <source>
        <strain evidence="2">ISS120</strain>
    </source>
</reference>
<dbReference type="AlphaFoldDB" id="A0A0V1CYG0"/>
<evidence type="ECO:0000313" key="3">
    <source>
        <dbReference type="Proteomes" id="UP000054653"/>
    </source>
</evidence>
<organism evidence="2 3">
    <name type="scientific">Trichinella britovi</name>
    <name type="common">Parasitic roundworm</name>
    <dbReference type="NCBI Taxonomy" id="45882"/>
    <lineage>
        <taxon>Eukaryota</taxon>
        <taxon>Metazoa</taxon>
        <taxon>Ecdysozoa</taxon>
        <taxon>Nematoda</taxon>
        <taxon>Enoplea</taxon>
        <taxon>Dorylaimia</taxon>
        <taxon>Trichinellida</taxon>
        <taxon>Trichinellidae</taxon>
        <taxon>Trichinella</taxon>
    </lineage>
</organism>
<keyword evidence="1" id="KW-0472">Membrane</keyword>
<keyword evidence="1" id="KW-1133">Transmembrane helix</keyword>
<dbReference type="EMBL" id="JYDI01000072">
    <property type="protein sequence ID" value="KRY54253.1"/>
    <property type="molecule type" value="Genomic_DNA"/>
</dbReference>
<sequence length="90" mass="10272">MADSVPSSSSTNHWEPFVAGIKDVIVILLDCNKFMGGIDLSAMLMSAYEEDHKCLRWHRRVFYWIFVLSESGLIFNIIPNRLQNPTVSVL</sequence>
<evidence type="ECO:0000256" key="1">
    <source>
        <dbReference type="SAM" id="Phobius"/>
    </source>
</evidence>
<dbReference type="Proteomes" id="UP000054653">
    <property type="component" value="Unassembled WGS sequence"/>
</dbReference>
<comment type="caution">
    <text evidence="2">The sequence shown here is derived from an EMBL/GenBank/DDBJ whole genome shotgun (WGS) entry which is preliminary data.</text>
</comment>
<keyword evidence="1" id="KW-0812">Transmembrane</keyword>
<protein>
    <submittedName>
        <fullName evidence="2">Uncharacterized protein</fullName>
    </submittedName>
</protein>
<keyword evidence="3" id="KW-1185">Reference proteome</keyword>